<keyword evidence="6 12" id="KW-0521">NADP</keyword>
<dbReference type="GO" id="GO:0004488">
    <property type="term" value="F:methylenetetrahydrofolate dehydrogenase (NADP+) activity"/>
    <property type="evidence" value="ECO:0007669"/>
    <property type="project" value="UniProtKB-UniRule"/>
</dbReference>
<dbReference type="CDD" id="cd01080">
    <property type="entry name" value="NAD_bind_m-THF_DH_Cyclohyd"/>
    <property type="match status" value="1"/>
</dbReference>
<dbReference type="InterPro" id="IPR000672">
    <property type="entry name" value="THF_DH/CycHdrlase"/>
</dbReference>
<evidence type="ECO:0000256" key="9">
    <source>
        <dbReference type="ARBA" id="ARBA00023167"/>
    </source>
</evidence>
<evidence type="ECO:0000256" key="10">
    <source>
        <dbReference type="ARBA" id="ARBA00023268"/>
    </source>
</evidence>
<keyword evidence="10 12" id="KW-0511">Multifunctional enzyme</keyword>
<protein>
    <recommendedName>
        <fullName evidence="12">Bifunctional protein FolD</fullName>
    </recommendedName>
    <domain>
        <recommendedName>
            <fullName evidence="12">Methylenetetrahydrofolate dehydrogenase</fullName>
            <ecNumber evidence="12">1.5.1.5</ecNumber>
        </recommendedName>
    </domain>
    <domain>
        <recommendedName>
            <fullName evidence="12">Methenyltetrahydrofolate cyclohydrolase</fullName>
            <ecNumber evidence="12">3.5.4.9</ecNumber>
        </recommendedName>
    </domain>
</protein>
<dbReference type="GO" id="GO:0009086">
    <property type="term" value="P:methionine biosynthetic process"/>
    <property type="evidence" value="ECO:0007669"/>
    <property type="project" value="UniProtKB-KW"/>
</dbReference>
<comment type="function">
    <text evidence="12">Catalyzes the oxidation of 5,10-methylenetetrahydrofolate to 5,10-methenyltetrahydrofolate and then the hydrolysis of 5,10-methenyltetrahydrofolate to 10-formyltetrahydrofolate.</text>
</comment>
<sequence>MNQQISKSTKDMQLIDGKAVAAQIKKEIAEEVANIKAAGGKTPHLAAVLVGHDGGSETYVANKVKACEEVGFNSTLIRYEDDVTEEELLACVERLNNDPDIDGFIVQLPLPKHISETKVTEAIDYRKDVDGFHPVNVGRMSLGMPCFFSATPSGIVELLKRYKIETKGKHCVVLGRSNIVGKPVSMLMVQKAYPGDCTVTVCHSRTPNIKEITLQADIIIAALGVPEFLKGDMVKEGAVVIDVGTTRVPSDRTKSGFKLTGDVLFDEVAPKCSYITPVPGGVGPMTIVSLLKNTLLAGKKGIYG</sequence>
<keyword evidence="16" id="KW-1185">Reference proteome</keyword>
<comment type="similarity">
    <text evidence="12">Belongs to the tetrahydrofolate dehydrogenase/cyclohydrolase family.</text>
</comment>
<keyword evidence="5 12" id="KW-0378">Hydrolase</keyword>
<dbReference type="AlphaFoldDB" id="A0A1R3SU38"/>
<dbReference type="InterPro" id="IPR046346">
    <property type="entry name" value="Aminoacid_DH-like_N_sf"/>
</dbReference>
<feature type="domain" description="Tetrahydrofolate dehydrogenase/cyclohydrolase NAD(P)-binding" evidence="14">
    <location>
        <begin position="149"/>
        <end position="299"/>
    </location>
</feature>
<dbReference type="PANTHER" id="PTHR48099:SF5">
    <property type="entry name" value="C-1-TETRAHYDROFOLATE SYNTHASE, CYTOPLASMIC"/>
    <property type="match status" value="1"/>
</dbReference>
<comment type="catalytic activity">
    <reaction evidence="12">
        <text>(6R)-5,10-methylene-5,6,7,8-tetrahydrofolate + NADP(+) = (6R)-5,10-methenyltetrahydrofolate + NADPH</text>
        <dbReference type="Rhea" id="RHEA:22812"/>
        <dbReference type="ChEBI" id="CHEBI:15636"/>
        <dbReference type="ChEBI" id="CHEBI:57455"/>
        <dbReference type="ChEBI" id="CHEBI:57783"/>
        <dbReference type="ChEBI" id="CHEBI:58349"/>
        <dbReference type="EC" id="1.5.1.5"/>
    </reaction>
</comment>
<dbReference type="SUPFAM" id="SSF53223">
    <property type="entry name" value="Aminoacid dehydrogenase-like, N-terminal domain"/>
    <property type="match status" value="1"/>
</dbReference>
<keyword evidence="7 12" id="KW-0560">Oxidoreductase</keyword>
<dbReference type="FunFam" id="3.40.50.10860:FF:000001">
    <property type="entry name" value="Bifunctional protein FolD"/>
    <property type="match status" value="1"/>
</dbReference>
<feature type="domain" description="Tetrahydrofolate dehydrogenase/cyclohydrolase catalytic" evidence="13">
    <location>
        <begin position="15"/>
        <end position="130"/>
    </location>
</feature>
<comment type="caution">
    <text evidence="12">Lacks conserved residue(s) required for the propagation of feature annotation.</text>
</comment>
<evidence type="ECO:0000256" key="12">
    <source>
        <dbReference type="HAMAP-Rule" id="MF_01576"/>
    </source>
</evidence>
<dbReference type="GO" id="GO:0000105">
    <property type="term" value="P:L-histidine biosynthetic process"/>
    <property type="evidence" value="ECO:0007669"/>
    <property type="project" value="UniProtKB-KW"/>
</dbReference>
<evidence type="ECO:0000256" key="5">
    <source>
        <dbReference type="ARBA" id="ARBA00022801"/>
    </source>
</evidence>
<dbReference type="PROSITE" id="PS00767">
    <property type="entry name" value="THF_DHG_CYH_2"/>
    <property type="match status" value="1"/>
</dbReference>
<dbReference type="NCBIfam" id="NF010782">
    <property type="entry name" value="PRK14185.1"/>
    <property type="match status" value="1"/>
</dbReference>
<dbReference type="Pfam" id="PF02882">
    <property type="entry name" value="THF_DHG_CYH_C"/>
    <property type="match status" value="1"/>
</dbReference>
<comment type="pathway">
    <text evidence="1 12">One-carbon metabolism; tetrahydrofolate interconversion.</text>
</comment>
<dbReference type="EMBL" id="LT605205">
    <property type="protein sequence ID" value="SCD19846.1"/>
    <property type="molecule type" value="Genomic_DNA"/>
</dbReference>
<dbReference type="PANTHER" id="PTHR48099">
    <property type="entry name" value="C-1-TETRAHYDROFOLATE SYNTHASE, CYTOPLASMIC-RELATED"/>
    <property type="match status" value="1"/>
</dbReference>
<evidence type="ECO:0000256" key="4">
    <source>
        <dbReference type="ARBA" id="ARBA00022755"/>
    </source>
</evidence>
<keyword evidence="2 12" id="KW-0554">One-carbon metabolism</keyword>
<dbReference type="UniPathway" id="UPA00193"/>
<keyword evidence="4 12" id="KW-0658">Purine biosynthesis</keyword>
<dbReference type="Pfam" id="PF00763">
    <property type="entry name" value="THF_DHG_CYH"/>
    <property type="match status" value="1"/>
</dbReference>
<evidence type="ECO:0000256" key="11">
    <source>
        <dbReference type="ARBA" id="ARBA00036357"/>
    </source>
</evidence>
<evidence type="ECO:0000256" key="2">
    <source>
        <dbReference type="ARBA" id="ARBA00022563"/>
    </source>
</evidence>
<dbReference type="PRINTS" id="PR00085">
    <property type="entry name" value="THFDHDRGNASE"/>
</dbReference>
<dbReference type="InterPro" id="IPR036291">
    <property type="entry name" value="NAD(P)-bd_dom_sf"/>
</dbReference>
<dbReference type="EC" id="1.5.1.5" evidence="12"/>
<evidence type="ECO:0000256" key="7">
    <source>
        <dbReference type="ARBA" id="ARBA00023002"/>
    </source>
</evidence>
<dbReference type="KEGG" id="psac:PSM36_1021"/>
<name>A0A1R3SU38_9BACT</name>
<proteinExistence type="inferred from homology"/>
<evidence type="ECO:0000313" key="16">
    <source>
        <dbReference type="Proteomes" id="UP000187464"/>
    </source>
</evidence>
<feature type="binding site" evidence="12">
    <location>
        <begin position="175"/>
        <end position="177"/>
    </location>
    <ligand>
        <name>NADP(+)</name>
        <dbReference type="ChEBI" id="CHEBI:58349"/>
    </ligand>
</feature>
<dbReference type="SUPFAM" id="SSF51735">
    <property type="entry name" value="NAD(P)-binding Rossmann-fold domains"/>
    <property type="match status" value="1"/>
</dbReference>
<evidence type="ECO:0000256" key="3">
    <source>
        <dbReference type="ARBA" id="ARBA00022605"/>
    </source>
</evidence>
<keyword evidence="9 12" id="KW-0486">Methionine biosynthesis</keyword>
<evidence type="ECO:0000256" key="6">
    <source>
        <dbReference type="ARBA" id="ARBA00022857"/>
    </source>
</evidence>
<dbReference type="InterPro" id="IPR020631">
    <property type="entry name" value="THF_DH/CycHdrlase_NAD-bd_dom"/>
</dbReference>
<dbReference type="GO" id="GO:0005829">
    <property type="term" value="C:cytosol"/>
    <property type="evidence" value="ECO:0007669"/>
    <property type="project" value="TreeGrafter"/>
</dbReference>
<evidence type="ECO:0000256" key="1">
    <source>
        <dbReference type="ARBA" id="ARBA00004777"/>
    </source>
</evidence>
<gene>
    <name evidence="12 15" type="primary">folD</name>
    <name evidence="15" type="ORF">PSM36_1021</name>
</gene>
<comment type="subunit">
    <text evidence="12">Homodimer.</text>
</comment>
<dbReference type="HAMAP" id="MF_01576">
    <property type="entry name" value="THF_DHG_CYH"/>
    <property type="match status" value="1"/>
</dbReference>
<evidence type="ECO:0000259" key="14">
    <source>
        <dbReference type="Pfam" id="PF02882"/>
    </source>
</evidence>
<accession>A0A1R3SU38</accession>
<dbReference type="GO" id="GO:0035999">
    <property type="term" value="P:tetrahydrofolate interconversion"/>
    <property type="evidence" value="ECO:0007669"/>
    <property type="project" value="UniProtKB-UniRule"/>
</dbReference>
<dbReference type="Gene3D" id="3.40.50.720">
    <property type="entry name" value="NAD(P)-binding Rossmann-like Domain"/>
    <property type="match status" value="1"/>
</dbReference>
<comment type="catalytic activity">
    <reaction evidence="11 12">
        <text>(6R)-5,10-methenyltetrahydrofolate + H2O = (6R)-10-formyltetrahydrofolate + H(+)</text>
        <dbReference type="Rhea" id="RHEA:23700"/>
        <dbReference type="ChEBI" id="CHEBI:15377"/>
        <dbReference type="ChEBI" id="CHEBI:15378"/>
        <dbReference type="ChEBI" id="CHEBI:57455"/>
        <dbReference type="ChEBI" id="CHEBI:195366"/>
        <dbReference type="EC" id="3.5.4.9"/>
    </reaction>
</comment>
<dbReference type="GO" id="GO:0004477">
    <property type="term" value="F:methenyltetrahydrofolate cyclohydrolase activity"/>
    <property type="evidence" value="ECO:0007669"/>
    <property type="project" value="UniProtKB-UniRule"/>
</dbReference>
<dbReference type="GO" id="GO:0006164">
    <property type="term" value="P:purine nucleotide biosynthetic process"/>
    <property type="evidence" value="ECO:0007669"/>
    <property type="project" value="UniProtKB-KW"/>
</dbReference>
<dbReference type="InterPro" id="IPR020867">
    <property type="entry name" value="THF_DH/CycHdrlase_CS"/>
</dbReference>
<dbReference type="Gene3D" id="3.40.50.10860">
    <property type="entry name" value="Leucine Dehydrogenase, chain A, domain 1"/>
    <property type="match status" value="1"/>
</dbReference>
<dbReference type="Proteomes" id="UP000187464">
    <property type="component" value="Chromosome I"/>
</dbReference>
<dbReference type="InterPro" id="IPR020630">
    <property type="entry name" value="THF_DH/CycHdrlase_cat_dom"/>
</dbReference>
<feature type="binding site" evidence="12">
    <location>
        <position position="245"/>
    </location>
    <ligand>
        <name>NADP(+)</name>
        <dbReference type="ChEBI" id="CHEBI:58349"/>
    </ligand>
</feature>
<evidence type="ECO:0000313" key="15">
    <source>
        <dbReference type="EMBL" id="SCD19846.1"/>
    </source>
</evidence>
<dbReference type="FunFam" id="3.40.50.720:FF:000189">
    <property type="entry name" value="Bifunctional protein FolD"/>
    <property type="match status" value="1"/>
</dbReference>
<keyword evidence="8 12" id="KW-0368">Histidine biosynthesis</keyword>
<evidence type="ECO:0000259" key="13">
    <source>
        <dbReference type="Pfam" id="PF00763"/>
    </source>
</evidence>
<organism evidence="15 16">
    <name type="scientific">Proteiniphilum saccharofermentans</name>
    <dbReference type="NCBI Taxonomy" id="1642647"/>
    <lineage>
        <taxon>Bacteria</taxon>
        <taxon>Pseudomonadati</taxon>
        <taxon>Bacteroidota</taxon>
        <taxon>Bacteroidia</taxon>
        <taxon>Bacteroidales</taxon>
        <taxon>Dysgonomonadaceae</taxon>
        <taxon>Proteiniphilum</taxon>
    </lineage>
</organism>
<evidence type="ECO:0000256" key="8">
    <source>
        <dbReference type="ARBA" id="ARBA00023102"/>
    </source>
</evidence>
<dbReference type="PROSITE" id="PS00766">
    <property type="entry name" value="THF_DHG_CYH_1"/>
    <property type="match status" value="1"/>
</dbReference>
<dbReference type="STRING" id="1642647.PSM36_1021"/>
<reference evidence="15 16" key="1">
    <citation type="submission" date="2016-08" db="EMBL/GenBank/DDBJ databases">
        <authorList>
            <person name="Seilhamer J.J."/>
        </authorList>
    </citation>
    <scope>NUCLEOTIDE SEQUENCE [LARGE SCALE GENOMIC DNA]</scope>
    <source>
        <strain evidence="15">M3/6</strain>
    </source>
</reference>
<keyword evidence="3 12" id="KW-0028">Amino-acid biosynthesis</keyword>
<dbReference type="EC" id="3.5.4.9" evidence="12"/>